<reference evidence="1 2" key="1">
    <citation type="journal article" date="2020" name="ISME J.">
        <title>Comparative genomics reveals insights into cyanobacterial evolution and habitat adaptation.</title>
        <authorList>
            <person name="Chen M.Y."/>
            <person name="Teng W.K."/>
            <person name="Zhao L."/>
            <person name="Hu C.X."/>
            <person name="Zhou Y.K."/>
            <person name="Han B.P."/>
            <person name="Song L.R."/>
            <person name="Shu W.S."/>
        </authorList>
    </citation>
    <scope>NUCLEOTIDE SEQUENCE [LARGE SCALE GENOMIC DNA]</scope>
    <source>
        <strain evidence="1 2">FACHB-1249</strain>
    </source>
</reference>
<dbReference type="GeneID" id="78220220"/>
<proteinExistence type="predicted"/>
<accession>A0ABR8IXY5</accession>
<dbReference type="Proteomes" id="UP000660270">
    <property type="component" value="Unassembled WGS sequence"/>
</dbReference>
<evidence type="ECO:0000313" key="1">
    <source>
        <dbReference type="EMBL" id="MBD2687379.1"/>
    </source>
</evidence>
<dbReference type="EMBL" id="JACJTM010000077">
    <property type="protein sequence ID" value="MBD2687379.1"/>
    <property type="molecule type" value="Genomic_DNA"/>
</dbReference>
<sequence length="495" mass="57109">MKSVLIATIGTRDLMFQIASGEWFNIGNDRVQNGEIIAEQLEVISDLGLKDNTTFRDLTKYLLDHIEKYVDRIQPPIIGNIFLEQASNIEKVYLIATDQEKNVTQREKDTLYSAELIKQWLMHKFSHLHSDNIHIILLGPDGTNPSIFEDIFSWWRKIWKNKITVNKNQSIWVCLKGGVGQSSEAARISGLSFYGDRIQFFEFKENTRANRNGIPSDYSGPFLGTNYLWDRTQKQALKLLESYDYTEAYDLLEPYFQQPSANFGAIPDLLKAGKLWNQGQFEGFLSLAQSSTQISSVEGRLWMAYEQAYLGVIRLKQMNTTEAMLHSYRAIEGLLYWWAADSFPDHFQEEKQGWPLVNISITKKYSSLERYFTGSENTAKNTAKVDGWLLKDLLKEAIPETKNSIDFKAFWKSAKYARNYFSHRLGGLAEQDVFTAWGEDITDSQQWQKRILNCINLVTGESFSTLYKASLFSQIHKQVLEAIEKQEIINYDNNK</sequence>
<evidence type="ECO:0000313" key="2">
    <source>
        <dbReference type="Proteomes" id="UP000660270"/>
    </source>
</evidence>
<dbReference type="RefSeq" id="WP_190388250.1">
    <property type="nucleotide sequence ID" value="NZ_JACJTM010000077.1"/>
</dbReference>
<evidence type="ECO:0008006" key="3">
    <source>
        <dbReference type="Google" id="ProtNLM"/>
    </source>
</evidence>
<name>A0ABR8IXY5_APHFL</name>
<gene>
    <name evidence="1" type="ORF">H6G43_19700</name>
</gene>
<comment type="caution">
    <text evidence="1">The sequence shown here is derived from an EMBL/GenBank/DDBJ whole genome shotgun (WGS) entry which is preliminary data.</text>
</comment>
<keyword evidence="2" id="KW-1185">Reference proteome</keyword>
<organism evidence="1 2">
    <name type="scientific">Aphanizomenon flos-aquae FACHB-1249</name>
    <dbReference type="NCBI Taxonomy" id="2692889"/>
    <lineage>
        <taxon>Bacteria</taxon>
        <taxon>Bacillati</taxon>
        <taxon>Cyanobacteriota</taxon>
        <taxon>Cyanophyceae</taxon>
        <taxon>Nostocales</taxon>
        <taxon>Aphanizomenonaceae</taxon>
        <taxon>Aphanizomenon</taxon>
    </lineage>
</organism>
<protein>
    <recommendedName>
        <fullName evidence="3">CRISPR-associated protein</fullName>
    </recommendedName>
</protein>